<dbReference type="AlphaFoldDB" id="A0AAU8M0X1"/>
<reference evidence="1" key="2">
    <citation type="submission" date="2024-06" db="EMBL/GenBank/DDBJ databases">
        <authorList>
            <person name="Plum-Jensen L.E."/>
            <person name="Schramm A."/>
            <person name="Marshall I.P.G."/>
        </authorList>
    </citation>
    <scope>NUCLEOTIDE SEQUENCE</scope>
    <source>
        <strain evidence="1">Rat1</strain>
    </source>
</reference>
<protein>
    <submittedName>
        <fullName evidence="1">Two-CW domain-containing protein</fullName>
    </submittedName>
</protein>
<gene>
    <name evidence="1" type="ORF">Q3M24_10125</name>
</gene>
<dbReference type="EMBL" id="CP159373">
    <property type="protein sequence ID" value="XCN75062.1"/>
    <property type="molecule type" value="Genomic_DNA"/>
</dbReference>
<proteinExistence type="predicted"/>
<name>A0AAU8M0X1_9BACT</name>
<reference evidence="1" key="1">
    <citation type="journal article" date="2024" name="Syst. Appl. Microbiol.">
        <title>First single-strain enrichments of Electrothrix cable bacteria, description of E. aestuarii sp. nov. and E. rattekaaiensis sp. nov., and proposal of a cable bacteria taxonomy following the rules of the SeqCode.</title>
        <authorList>
            <person name="Plum-Jensen L.E."/>
            <person name="Schramm A."/>
            <person name="Marshall I.P.G."/>
        </authorList>
    </citation>
    <scope>NUCLEOTIDE SEQUENCE</scope>
    <source>
        <strain evidence="1">Rat1</strain>
    </source>
</reference>
<dbReference type="InterPro" id="IPR054687">
    <property type="entry name" value="Two-CW_dom"/>
</dbReference>
<organism evidence="1">
    <name type="scientific">Candidatus Electrothrix aestuarii</name>
    <dbReference type="NCBI Taxonomy" id="3062594"/>
    <lineage>
        <taxon>Bacteria</taxon>
        <taxon>Pseudomonadati</taxon>
        <taxon>Thermodesulfobacteriota</taxon>
        <taxon>Desulfobulbia</taxon>
        <taxon>Desulfobulbales</taxon>
        <taxon>Desulfobulbaceae</taxon>
        <taxon>Candidatus Electrothrix</taxon>
    </lineage>
</organism>
<dbReference type="NCBIfam" id="NF045718">
    <property type="entry name" value="two_CW_domain"/>
    <property type="match status" value="1"/>
</dbReference>
<dbReference type="KEGG" id="eaj:Q3M24_10125"/>
<accession>A0AAU8M0X1</accession>
<evidence type="ECO:0000313" key="1">
    <source>
        <dbReference type="EMBL" id="XCN75062.1"/>
    </source>
</evidence>
<sequence length="94" mass="10542">MNNDETQLNCWEFKKCGREPSGNKVLTRGLCPVALEIAADGIHNGKNGGRCCWVITNSVYEGNTGGFCLERSRQCRECDFYLFVEKSEKLLFAA</sequence>